<sequence>MTIVVTLPSLIMLVMSWDGVHERVSRFCRRQVQRHRPYRGLTIRQRRRLARLDRTLSDRRVSAWPVCQGPPIETIAIDLRRLRRQRDGVAQRSPVWFTAVEKAYDERLGMACERLDIEAHIEELTGIDREIERVRVEGELEAAGLRLGPVAR</sequence>
<gene>
    <name evidence="1" type="ORF">Val02_13200</name>
</gene>
<dbReference type="RefSeq" id="WP_203898016.1">
    <property type="nucleotide sequence ID" value="NZ_BOPF01000004.1"/>
</dbReference>
<protein>
    <submittedName>
        <fullName evidence="1">Uncharacterized protein</fullName>
    </submittedName>
</protein>
<organism evidence="1 2">
    <name type="scientific">Virgisporangium aliadipatigenens</name>
    <dbReference type="NCBI Taxonomy" id="741659"/>
    <lineage>
        <taxon>Bacteria</taxon>
        <taxon>Bacillati</taxon>
        <taxon>Actinomycetota</taxon>
        <taxon>Actinomycetes</taxon>
        <taxon>Micromonosporales</taxon>
        <taxon>Micromonosporaceae</taxon>
        <taxon>Virgisporangium</taxon>
    </lineage>
</organism>
<accession>A0A8J3YFW5</accession>
<dbReference type="AlphaFoldDB" id="A0A8J3YFW5"/>
<keyword evidence="2" id="KW-1185">Reference proteome</keyword>
<dbReference type="EMBL" id="BOPF01000004">
    <property type="protein sequence ID" value="GIJ44434.1"/>
    <property type="molecule type" value="Genomic_DNA"/>
</dbReference>
<name>A0A8J3YFW5_9ACTN</name>
<reference evidence="1" key="1">
    <citation type="submission" date="2021-01" db="EMBL/GenBank/DDBJ databases">
        <title>Whole genome shotgun sequence of Virgisporangium aliadipatigenens NBRC 105644.</title>
        <authorList>
            <person name="Komaki H."/>
            <person name="Tamura T."/>
        </authorList>
    </citation>
    <scope>NUCLEOTIDE SEQUENCE</scope>
    <source>
        <strain evidence="1">NBRC 105644</strain>
    </source>
</reference>
<dbReference type="Proteomes" id="UP000619260">
    <property type="component" value="Unassembled WGS sequence"/>
</dbReference>
<evidence type="ECO:0000313" key="2">
    <source>
        <dbReference type="Proteomes" id="UP000619260"/>
    </source>
</evidence>
<evidence type="ECO:0000313" key="1">
    <source>
        <dbReference type="EMBL" id="GIJ44434.1"/>
    </source>
</evidence>
<proteinExistence type="predicted"/>
<comment type="caution">
    <text evidence="1">The sequence shown here is derived from an EMBL/GenBank/DDBJ whole genome shotgun (WGS) entry which is preliminary data.</text>
</comment>